<evidence type="ECO:0000256" key="1">
    <source>
        <dbReference type="SAM" id="MobiDB-lite"/>
    </source>
</evidence>
<gene>
    <name evidence="2" type="ORF">GALL_330240</name>
</gene>
<accession>A0A1J5QP10</accession>
<protein>
    <submittedName>
        <fullName evidence="2">Uncharacterized protein</fullName>
    </submittedName>
</protein>
<sequence>MRVMKQTTRRLTYRGDPAAVSMLVQMLAEVGATVEWERPIEQRSIGAIGRDVAVTIVAWGAYDAIKAAVARFLEQMHGKADATVEDNNQDDQPRGRHAV</sequence>
<dbReference type="EMBL" id="MLJW01000565">
    <property type="protein sequence ID" value="OIQ85130.1"/>
    <property type="molecule type" value="Genomic_DNA"/>
</dbReference>
<proteinExistence type="predicted"/>
<comment type="caution">
    <text evidence="2">The sequence shown here is derived from an EMBL/GenBank/DDBJ whole genome shotgun (WGS) entry which is preliminary data.</text>
</comment>
<name>A0A1J5QP10_9ZZZZ</name>
<dbReference type="AlphaFoldDB" id="A0A1J5QP10"/>
<organism evidence="2">
    <name type="scientific">mine drainage metagenome</name>
    <dbReference type="NCBI Taxonomy" id="410659"/>
    <lineage>
        <taxon>unclassified sequences</taxon>
        <taxon>metagenomes</taxon>
        <taxon>ecological metagenomes</taxon>
    </lineage>
</organism>
<evidence type="ECO:0000313" key="2">
    <source>
        <dbReference type="EMBL" id="OIQ85130.1"/>
    </source>
</evidence>
<feature type="region of interest" description="Disordered" evidence="1">
    <location>
        <begin position="80"/>
        <end position="99"/>
    </location>
</feature>
<reference evidence="2" key="1">
    <citation type="submission" date="2016-10" db="EMBL/GenBank/DDBJ databases">
        <title>Sequence of Gallionella enrichment culture.</title>
        <authorList>
            <person name="Poehlein A."/>
            <person name="Muehling M."/>
            <person name="Daniel R."/>
        </authorList>
    </citation>
    <scope>NUCLEOTIDE SEQUENCE</scope>
</reference>